<evidence type="ECO:0000313" key="3">
    <source>
        <dbReference type="Proteomes" id="UP001209540"/>
    </source>
</evidence>
<keyword evidence="3" id="KW-1185">Reference proteome</keyword>
<proteinExistence type="predicted"/>
<sequence length="615" mass="69411">MLGSWIRAKLAARRSSSQYNAERKEKIIRFVKRFTVPLSILLFFVGIAWIFLLPYQDFNKKTYISENALLPGQVNVYFGYNDIRTAEEYRYQLTEHERQESETRATFILNEFRSLGFDSALQHFNTSDGIGVNAFAVYRAPRSDGKESLILSAPWESRTGEYNTNGIAILLSLAKLFKRNVYWSKDIILLVTDKGMAGTQSWVDAYHGTGQPNYSFLVMPRSGAIQGVVNLDFPGTQDYESLGIFFEGVNGQLPNLDLINTIVTVCTRTARVPLTLHDDTSHPYSDQPWGPYVQSLLHMIRTMQYQALGHPSSDAGLYLRYKIDAVTVHGIRGNNLHALFGFHKIGILLESTFRSLNNLLEHFHQSFFFYLLLRPNRYVSIGDYMPPIILFASLYYVEPSTDKKSEKEVSSIHATSSSRNVASALTVMIMTHLSGFMIFYIMQTRSLVGYTGNDSELLVVQFALSCCIALITVIGTIFSHYRQHQPATDGTTKMVTTLNGRTLKSFCLAFSGLVISTISLLNFSLAVVTAVLIVLPYTLMRSSTSLWARIFQWIILTILSPPGLAALTIFITQLPLAHLLSFLMEDYQVVGSWLLLYISVAYWPVNMAMQVLVFI</sequence>
<dbReference type="InterPro" id="IPR007246">
    <property type="entry name" value="Gaa1"/>
</dbReference>
<dbReference type="PANTHER" id="PTHR13304">
    <property type="entry name" value="GLYCOSYLPHOSPHATIDYLINOSITOL ANCHOR ATTACHMENT 1 PROTEIN"/>
    <property type="match status" value="1"/>
</dbReference>
<keyword evidence="1" id="KW-1133">Transmembrane helix</keyword>
<dbReference type="EMBL" id="JAIXMP010000010">
    <property type="protein sequence ID" value="KAI9266635.1"/>
    <property type="molecule type" value="Genomic_DNA"/>
</dbReference>
<accession>A0AAD5KH51</accession>
<dbReference type="Proteomes" id="UP001209540">
    <property type="component" value="Unassembled WGS sequence"/>
</dbReference>
<feature type="transmembrane region" description="Helical" evidence="1">
    <location>
        <begin position="508"/>
        <end position="538"/>
    </location>
</feature>
<comment type="caution">
    <text evidence="2">The sequence shown here is derived from an EMBL/GenBank/DDBJ whole genome shotgun (WGS) entry which is preliminary data.</text>
</comment>
<dbReference type="PANTHER" id="PTHR13304:SF0">
    <property type="entry name" value="GLYCOSYLPHOSPHATIDYLINOSITOL ANCHOR ATTACHMENT 1 PROTEIN"/>
    <property type="match status" value="1"/>
</dbReference>
<feature type="transmembrane region" description="Helical" evidence="1">
    <location>
        <begin position="34"/>
        <end position="55"/>
    </location>
</feature>
<feature type="transmembrane region" description="Helical" evidence="1">
    <location>
        <begin position="550"/>
        <end position="574"/>
    </location>
</feature>
<dbReference type="GO" id="GO:0016255">
    <property type="term" value="P:attachment of GPI anchor to protein"/>
    <property type="evidence" value="ECO:0007669"/>
    <property type="project" value="TreeGrafter"/>
</dbReference>
<dbReference type="SUPFAM" id="SSF53187">
    <property type="entry name" value="Zn-dependent exopeptidases"/>
    <property type="match status" value="1"/>
</dbReference>
<evidence type="ECO:0000313" key="2">
    <source>
        <dbReference type="EMBL" id="KAI9266635.1"/>
    </source>
</evidence>
<feature type="transmembrane region" description="Helical" evidence="1">
    <location>
        <begin position="594"/>
        <end position="614"/>
    </location>
</feature>
<feature type="transmembrane region" description="Helical" evidence="1">
    <location>
        <begin position="462"/>
        <end position="481"/>
    </location>
</feature>
<feature type="transmembrane region" description="Helical" evidence="1">
    <location>
        <begin position="421"/>
        <end position="441"/>
    </location>
</feature>
<protein>
    <submittedName>
        <fullName evidence="2">Gaa1-like protein</fullName>
    </submittedName>
</protein>
<name>A0AAD5KH51_9FUNG</name>
<dbReference type="AlphaFoldDB" id="A0AAD5KH51"/>
<reference evidence="2" key="1">
    <citation type="journal article" date="2022" name="IScience">
        <title>Evolution of zygomycete secretomes and the origins of terrestrial fungal ecologies.</title>
        <authorList>
            <person name="Chang Y."/>
            <person name="Wang Y."/>
            <person name="Mondo S."/>
            <person name="Ahrendt S."/>
            <person name="Andreopoulos W."/>
            <person name="Barry K."/>
            <person name="Beard J."/>
            <person name="Benny G.L."/>
            <person name="Blankenship S."/>
            <person name="Bonito G."/>
            <person name="Cuomo C."/>
            <person name="Desiro A."/>
            <person name="Gervers K.A."/>
            <person name="Hundley H."/>
            <person name="Kuo A."/>
            <person name="LaButti K."/>
            <person name="Lang B.F."/>
            <person name="Lipzen A."/>
            <person name="O'Donnell K."/>
            <person name="Pangilinan J."/>
            <person name="Reynolds N."/>
            <person name="Sandor L."/>
            <person name="Smith M.E."/>
            <person name="Tsang A."/>
            <person name="Grigoriev I.V."/>
            <person name="Stajich J.E."/>
            <person name="Spatafora J.W."/>
        </authorList>
    </citation>
    <scope>NUCLEOTIDE SEQUENCE</scope>
    <source>
        <strain evidence="2">RSA 2281</strain>
    </source>
</reference>
<dbReference type="Gene3D" id="3.40.630.10">
    <property type="entry name" value="Zn peptidases"/>
    <property type="match status" value="1"/>
</dbReference>
<evidence type="ECO:0000256" key="1">
    <source>
        <dbReference type="SAM" id="Phobius"/>
    </source>
</evidence>
<dbReference type="Pfam" id="PF04114">
    <property type="entry name" value="Gaa1"/>
    <property type="match status" value="1"/>
</dbReference>
<keyword evidence="1" id="KW-0472">Membrane</keyword>
<reference evidence="2" key="2">
    <citation type="submission" date="2023-02" db="EMBL/GenBank/DDBJ databases">
        <authorList>
            <consortium name="DOE Joint Genome Institute"/>
            <person name="Mondo S.J."/>
            <person name="Chang Y."/>
            <person name="Wang Y."/>
            <person name="Ahrendt S."/>
            <person name="Andreopoulos W."/>
            <person name="Barry K."/>
            <person name="Beard J."/>
            <person name="Benny G.L."/>
            <person name="Blankenship S."/>
            <person name="Bonito G."/>
            <person name="Cuomo C."/>
            <person name="Desiro A."/>
            <person name="Gervers K.A."/>
            <person name="Hundley H."/>
            <person name="Kuo A."/>
            <person name="LaButti K."/>
            <person name="Lang B.F."/>
            <person name="Lipzen A."/>
            <person name="O'Donnell K."/>
            <person name="Pangilinan J."/>
            <person name="Reynolds N."/>
            <person name="Sandor L."/>
            <person name="Smith M.W."/>
            <person name="Tsang A."/>
            <person name="Grigoriev I.V."/>
            <person name="Stajich J.E."/>
            <person name="Spatafora J.W."/>
        </authorList>
    </citation>
    <scope>NUCLEOTIDE SEQUENCE</scope>
    <source>
        <strain evidence="2">RSA 2281</strain>
    </source>
</reference>
<organism evidence="2 3">
    <name type="scientific">Phascolomyces articulosus</name>
    <dbReference type="NCBI Taxonomy" id="60185"/>
    <lineage>
        <taxon>Eukaryota</taxon>
        <taxon>Fungi</taxon>
        <taxon>Fungi incertae sedis</taxon>
        <taxon>Mucoromycota</taxon>
        <taxon>Mucoromycotina</taxon>
        <taxon>Mucoromycetes</taxon>
        <taxon>Mucorales</taxon>
        <taxon>Lichtheimiaceae</taxon>
        <taxon>Phascolomyces</taxon>
    </lineage>
</organism>
<dbReference type="PIRSF" id="PIRSF036762">
    <property type="entry name" value="GAA1"/>
    <property type="match status" value="1"/>
</dbReference>
<keyword evidence="1" id="KW-0812">Transmembrane</keyword>
<gene>
    <name evidence="2" type="ORF">BDA99DRAFT_558690</name>
</gene>
<dbReference type="GO" id="GO:0042765">
    <property type="term" value="C:GPI-anchor transamidase complex"/>
    <property type="evidence" value="ECO:0007669"/>
    <property type="project" value="InterPro"/>
</dbReference>